<name>A0A1S8L262_9CLOT</name>
<comment type="similarity">
    <text evidence="1 2">Belongs to the polyphosphate kinase 1 (PPK1) family.</text>
</comment>
<keyword evidence="1" id="KW-0479">Metal-binding</keyword>
<evidence type="ECO:0000259" key="3">
    <source>
        <dbReference type="Pfam" id="PF02503"/>
    </source>
</evidence>
<dbReference type="Pfam" id="PF17941">
    <property type="entry name" value="PP_kinase_C_1"/>
    <property type="match status" value="1"/>
</dbReference>
<dbReference type="GO" id="GO:0046872">
    <property type="term" value="F:metal ion binding"/>
    <property type="evidence" value="ECO:0007669"/>
    <property type="project" value="UniProtKB-KW"/>
</dbReference>
<dbReference type="InterPro" id="IPR025200">
    <property type="entry name" value="PPK_C_dom2"/>
</dbReference>
<comment type="PTM">
    <text evidence="1 2">An intermediate of this reaction is the autophosphorylated ppk in which a phosphate is covalently linked to a histidine residue through a N-P bond.</text>
</comment>
<dbReference type="InterPro" id="IPR025198">
    <property type="entry name" value="PPK_N_dom"/>
</dbReference>
<keyword evidence="8" id="KW-1185">Reference proteome</keyword>
<dbReference type="CDD" id="cd09165">
    <property type="entry name" value="PLDc_PaPPK1_C1_like"/>
    <property type="match status" value="1"/>
</dbReference>
<dbReference type="Pfam" id="PF13089">
    <property type="entry name" value="PP_kinase_N"/>
    <property type="match status" value="1"/>
</dbReference>
<dbReference type="Pfam" id="PF02503">
    <property type="entry name" value="PP_kinase"/>
    <property type="match status" value="1"/>
</dbReference>
<evidence type="ECO:0000256" key="1">
    <source>
        <dbReference type="HAMAP-Rule" id="MF_00347"/>
    </source>
</evidence>
<keyword evidence="1 2" id="KW-0597">Phosphoprotein</keyword>
<gene>
    <name evidence="1 7" type="primary">ppk</name>
    <name evidence="7" type="ORF">CROST_011010</name>
</gene>
<dbReference type="Gene3D" id="3.30.1840.10">
    <property type="entry name" value="Polyphosphate kinase middle domain"/>
    <property type="match status" value="1"/>
</dbReference>
<dbReference type="PIRSF" id="PIRSF015589">
    <property type="entry name" value="PP_kinase"/>
    <property type="match status" value="1"/>
</dbReference>
<dbReference type="Gene3D" id="1.20.58.310">
    <property type="entry name" value="Polyphosphate kinase N-terminal domain"/>
    <property type="match status" value="1"/>
</dbReference>
<evidence type="ECO:0000259" key="4">
    <source>
        <dbReference type="Pfam" id="PF13089"/>
    </source>
</evidence>
<dbReference type="Gene3D" id="3.30.870.10">
    <property type="entry name" value="Endonuclease Chain A"/>
    <property type="match status" value="2"/>
</dbReference>
<dbReference type="PANTHER" id="PTHR30218:SF0">
    <property type="entry name" value="POLYPHOSPHATE KINASE"/>
    <property type="match status" value="1"/>
</dbReference>
<comment type="cofactor">
    <cofactor evidence="1">
        <name>Mg(2+)</name>
        <dbReference type="ChEBI" id="CHEBI:18420"/>
    </cofactor>
</comment>
<dbReference type="GO" id="GO:0009358">
    <property type="term" value="C:polyphosphate kinase complex"/>
    <property type="evidence" value="ECO:0007669"/>
    <property type="project" value="InterPro"/>
</dbReference>
<keyword evidence="1" id="KW-0067">ATP-binding</keyword>
<proteinExistence type="inferred from homology"/>
<dbReference type="InterPro" id="IPR003414">
    <property type="entry name" value="PP_kinase"/>
</dbReference>
<feature type="binding site" evidence="1">
    <location>
        <position position="397"/>
    </location>
    <ligand>
        <name>Mg(2+)</name>
        <dbReference type="ChEBI" id="CHEBI:18420"/>
    </ligand>
</feature>
<accession>A0A1S8L262</accession>
<feature type="binding site" evidence="1">
    <location>
        <position position="47"/>
    </location>
    <ligand>
        <name>ATP</name>
        <dbReference type="ChEBI" id="CHEBI:30616"/>
    </ligand>
</feature>
<feature type="binding site" evidence="1">
    <location>
        <position position="584"/>
    </location>
    <ligand>
        <name>ATP</name>
        <dbReference type="ChEBI" id="CHEBI:30616"/>
    </ligand>
</feature>
<evidence type="ECO:0000256" key="2">
    <source>
        <dbReference type="RuleBase" id="RU003800"/>
    </source>
</evidence>
<feature type="domain" description="Polyphosphate kinase middle" evidence="3">
    <location>
        <begin position="123"/>
        <end position="294"/>
    </location>
</feature>
<keyword evidence="1" id="KW-0547">Nucleotide-binding</keyword>
<dbReference type="PANTHER" id="PTHR30218">
    <property type="entry name" value="POLYPHOSPHATE KINASE"/>
    <property type="match status" value="1"/>
</dbReference>
<feature type="binding site" evidence="1">
    <location>
        <position position="367"/>
    </location>
    <ligand>
        <name>Mg(2+)</name>
        <dbReference type="ChEBI" id="CHEBI:18420"/>
    </ligand>
</feature>
<organism evidence="7 8">
    <name type="scientific">Clostridium felsineum</name>
    <dbReference type="NCBI Taxonomy" id="36839"/>
    <lineage>
        <taxon>Bacteria</taxon>
        <taxon>Bacillati</taxon>
        <taxon>Bacillota</taxon>
        <taxon>Clostridia</taxon>
        <taxon>Eubacteriales</taxon>
        <taxon>Clostridiaceae</taxon>
        <taxon>Clostridium</taxon>
    </lineage>
</organism>
<keyword evidence="1" id="KW-0460">Magnesium</keyword>
<dbReference type="NCBIfam" id="NF003921">
    <property type="entry name" value="PRK05443.2-2"/>
    <property type="match status" value="1"/>
</dbReference>
<dbReference type="InterPro" id="IPR036832">
    <property type="entry name" value="PPK_N_dom_sf"/>
</dbReference>
<dbReference type="SUPFAM" id="SSF56024">
    <property type="entry name" value="Phospholipase D/nuclease"/>
    <property type="match status" value="2"/>
</dbReference>
<feature type="active site" description="Phosphohistidine intermediate" evidence="1">
    <location>
        <position position="427"/>
    </location>
</feature>
<dbReference type="GO" id="GO:0008976">
    <property type="term" value="F:polyphosphate kinase activity"/>
    <property type="evidence" value="ECO:0007669"/>
    <property type="project" value="UniProtKB-UniRule"/>
</dbReference>
<evidence type="ECO:0000313" key="7">
    <source>
        <dbReference type="EMBL" id="URZ10393.1"/>
    </source>
</evidence>
<keyword evidence="1 7" id="KW-0418">Kinase</keyword>
<keyword evidence="1 2" id="KW-0808">Transferase</keyword>
<feature type="binding site" evidence="1">
    <location>
        <position position="556"/>
    </location>
    <ligand>
        <name>ATP</name>
        <dbReference type="ChEBI" id="CHEBI:30616"/>
    </ligand>
</feature>
<dbReference type="GO" id="GO:0006799">
    <property type="term" value="P:polyphosphate biosynthetic process"/>
    <property type="evidence" value="ECO:0007669"/>
    <property type="project" value="UniProtKB-UniRule"/>
</dbReference>
<dbReference type="InterPro" id="IPR024953">
    <property type="entry name" value="PP_kinase_middle"/>
</dbReference>
<sequence>MKTFESKNFISRELSWLEFNKRVFDESKDKNNPLLERIYFLSITSSNLDEFFMTRVSALINRLNGRNNRFNANVNKTIKLLKVIRRRVELIIYKEYKCFNKLTEKLEKEKILIVKPEALNNKEKTYISSYYNRKIISLITPIAIENNKHFPFLNNKALNLAFLVEKENKALVFATLQLPLSVSRLVKFPNKNKFILLEDVIKMFSSELFKGYKILSISAYRITRNADLKLDKEVGEDLLETIEHSIKRRKRGEIIRIEVEENIDKRLLKKLKEYLKIDKQYIYKISGPIDLTFLNIITNIKGYGYLRYPKFEPKKVKEFEGKNIFKVIQEKDVLLSHPYQRFQYIVDFLKEAANDPKVCTIKQTLYRVSEKSPIIEALIEAAENGKEVMVIMELKARFDERNNIICAKRLENAGCHVIYGLVGLKIHGKLLIVVRREGSRIKRYVHMATGNYNETTANFYTDLGLFTSKDSITKDVLSIFNMLSGCSKIVNLNKLFLAPINMKKKFIDLINEEIISAKEGKNARIIVKINSLEDKEIIEKLYEASVSGVKIDLIVRGICCLRPNYGKTSKNINVISIVGRFLEHSRIFYFYNGNKEKVYLSSADWMTRNLDRRIEILFPIEDKKIKLIIKNRLKIYLMDNVNARRLKSNGTYEKINSNNIIIDSQKYFQK</sequence>
<reference evidence="7 8" key="1">
    <citation type="submission" date="2022-04" db="EMBL/GenBank/DDBJ databases">
        <title>Genome sequence of C. roseum typestrain.</title>
        <authorList>
            <person name="Poehlein A."/>
            <person name="Schoch T."/>
            <person name="Duerre P."/>
            <person name="Daniel R."/>
        </authorList>
    </citation>
    <scope>NUCLEOTIDE SEQUENCE [LARGE SCALE GENOMIC DNA]</scope>
    <source>
        <strain evidence="7 8">DSM 7320</strain>
    </source>
</reference>
<dbReference type="AlphaFoldDB" id="A0A1S8L262"/>
<feature type="domain" description="Polyphosphate kinase N-terminal" evidence="4">
    <location>
        <begin position="9"/>
        <end position="113"/>
    </location>
</feature>
<feature type="domain" description="Polyphosphate kinase C-terminal" evidence="5">
    <location>
        <begin position="495"/>
        <end position="658"/>
    </location>
</feature>
<feature type="domain" description="Polyphosphate kinase C-terminal" evidence="6">
    <location>
        <begin position="323"/>
        <end position="488"/>
    </location>
</feature>
<dbReference type="Proteomes" id="UP000190951">
    <property type="component" value="Chromosome"/>
</dbReference>
<dbReference type="GO" id="GO:0005524">
    <property type="term" value="F:ATP binding"/>
    <property type="evidence" value="ECO:0007669"/>
    <property type="project" value="UniProtKB-KW"/>
</dbReference>
<comment type="function">
    <text evidence="1 2">Catalyzes the reversible transfer of the terminal phosphate of ATP to form a long-chain polyphosphate (polyP).</text>
</comment>
<dbReference type="STRING" id="84029.CROST_31170"/>
<dbReference type="InterPro" id="IPR036830">
    <property type="entry name" value="PP_kinase_middle_dom_sf"/>
</dbReference>
<dbReference type="SUPFAM" id="SSF140356">
    <property type="entry name" value="PPK N-terminal domain-like"/>
    <property type="match status" value="1"/>
</dbReference>
<dbReference type="NCBIfam" id="TIGR03705">
    <property type="entry name" value="poly_P_kin"/>
    <property type="match status" value="1"/>
</dbReference>
<dbReference type="KEGG" id="crw:CROST_011010"/>
<dbReference type="EC" id="2.7.4.1" evidence="1 2"/>
<evidence type="ECO:0000313" key="8">
    <source>
        <dbReference type="Proteomes" id="UP000190951"/>
    </source>
</evidence>
<comment type="catalytic activity">
    <reaction evidence="1 2">
        <text>[phosphate](n) + ATP = [phosphate](n+1) + ADP</text>
        <dbReference type="Rhea" id="RHEA:19573"/>
        <dbReference type="Rhea" id="RHEA-COMP:9859"/>
        <dbReference type="Rhea" id="RHEA-COMP:14280"/>
        <dbReference type="ChEBI" id="CHEBI:16838"/>
        <dbReference type="ChEBI" id="CHEBI:30616"/>
        <dbReference type="ChEBI" id="CHEBI:456216"/>
        <dbReference type="EC" id="2.7.4.1"/>
    </reaction>
</comment>
<dbReference type="InterPro" id="IPR041108">
    <property type="entry name" value="PP_kinase_C_1"/>
</dbReference>
<dbReference type="NCBIfam" id="NF003918">
    <property type="entry name" value="PRK05443.1-2"/>
    <property type="match status" value="1"/>
</dbReference>
<evidence type="ECO:0000259" key="5">
    <source>
        <dbReference type="Pfam" id="PF13090"/>
    </source>
</evidence>
<dbReference type="CDD" id="cd09168">
    <property type="entry name" value="PLDc_PaPPK1_C2_like"/>
    <property type="match status" value="1"/>
</dbReference>
<dbReference type="Pfam" id="PF13090">
    <property type="entry name" value="PP_kinase_C"/>
    <property type="match status" value="1"/>
</dbReference>
<dbReference type="HAMAP" id="MF_00347">
    <property type="entry name" value="Polyphosphate_kinase"/>
    <property type="match status" value="1"/>
</dbReference>
<dbReference type="NCBIfam" id="NF003917">
    <property type="entry name" value="PRK05443.1-1"/>
    <property type="match status" value="1"/>
</dbReference>
<dbReference type="EMBL" id="CP096983">
    <property type="protein sequence ID" value="URZ10393.1"/>
    <property type="molecule type" value="Genomic_DNA"/>
</dbReference>
<protein>
    <recommendedName>
        <fullName evidence="1 2">Polyphosphate kinase</fullName>
        <ecNumber evidence="1 2">2.7.4.1</ecNumber>
    </recommendedName>
    <alternativeName>
        <fullName evidence="1">ATP-polyphosphate phosphotransferase</fullName>
    </alternativeName>
    <alternativeName>
        <fullName evidence="1">Polyphosphoric acid kinase</fullName>
    </alternativeName>
</protein>
<dbReference type="SUPFAM" id="SSF143724">
    <property type="entry name" value="PHP14-like"/>
    <property type="match status" value="1"/>
</dbReference>
<feature type="binding site" evidence="1">
    <location>
        <position position="460"/>
    </location>
    <ligand>
        <name>ATP</name>
        <dbReference type="ChEBI" id="CHEBI:30616"/>
    </ligand>
</feature>
<evidence type="ECO:0000259" key="6">
    <source>
        <dbReference type="Pfam" id="PF17941"/>
    </source>
</evidence>